<protein>
    <submittedName>
        <fullName evidence="6">Putative ABC transport system ATP-binding protein</fullName>
    </submittedName>
</protein>
<dbReference type="PROSITE" id="PS50893">
    <property type="entry name" value="ABC_TRANSPORTER_2"/>
    <property type="match status" value="1"/>
</dbReference>
<gene>
    <name evidence="6" type="ORF">A10D4_11104</name>
</gene>
<dbReference type="GO" id="GO:1902495">
    <property type="term" value="C:transmembrane transporter complex"/>
    <property type="evidence" value="ECO:0007669"/>
    <property type="project" value="UniProtKB-ARBA"/>
</dbReference>
<dbReference type="InterPro" id="IPR003593">
    <property type="entry name" value="AAA+_ATPase"/>
</dbReference>
<keyword evidence="3 6" id="KW-0067">ATP-binding</keyword>
<evidence type="ECO:0000256" key="4">
    <source>
        <dbReference type="ARBA" id="ARBA00038388"/>
    </source>
</evidence>
<dbReference type="FunFam" id="3.40.50.300:FF:000032">
    <property type="entry name" value="Export ABC transporter ATP-binding protein"/>
    <property type="match status" value="1"/>
</dbReference>
<feature type="domain" description="ABC transporter" evidence="5">
    <location>
        <begin position="2"/>
        <end position="233"/>
    </location>
</feature>
<dbReference type="eggNOG" id="COG1136">
    <property type="taxonomic scope" value="Bacteria"/>
</dbReference>
<comment type="caution">
    <text evidence="6">The sequence shown here is derived from an EMBL/GenBank/DDBJ whole genome shotgun (WGS) entry which is preliminary data.</text>
</comment>
<dbReference type="GO" id="GO:0022857">
    <property type="term" value="F:transmembrane transporter activity"/>
    <property type="evidence" value="ECO:0007669"/>
    <property type="project" value="UniProtKB-ARBA"/>
</dbReference>
<dbReference type="Proteomes" id="UP000014115">
    <property type="component" value="Unassembled WGS sequence"/>
</dbReference>
<dbReference type="EMBL" id="AMRG01000014">
    <property type="protein sequence ID" value="EKE80931.1"/>
    <property type="molecule type" value="Genomic_DNA"/>
</dbReference>
<dbReference type="PROSITE" id="PS00211">
    <property type="entry name" value="ABC_TRANSPORTER_1"/>
    <property type="match status" value="1"/>
</dbReference>
<dbReference type="InterPro" id="IPR017871">
    <property type="entry name" value="ABC_transporter-like_CS"/>
</dbReference>
<name>K2JC91_9GAMM</name>
<keyword evidence="7" id="KW-1185">Reference proteome</keyword>
<comment type="similarity">
    <text evidence="4">Belongs to the ABC transporter superfamily. Macrolide exporter (TC 3.A.1.122) family.</text>
</comment>
<keyword evidence="2" id="KW-0547">Nucleotide-binding</keyword>
<dbReference type="GO" id="GO:0016887">
    <property type="term" value="F:ATP hydrolysis activity"/>
    <property type="evidence" value="ECO:0007669"/>
    <property type="project" value="InterPro"/>
</dbReference>
<dbReference type="InterPro" id="IPR017911">
    <property type="entry name" value="MacB-like_ATP-bd"/>
</dbReference>
<dbReference type="CDD" id="cd03255">
    <property type="entry name" value="ABC_MJ0796_LolCDE_FtsE"/>
    <property type="match status" value="1"/>
</dbReference>
<dbReference type="SUPFAM" id="SSF52540">
    <property type="entry name" value="P-loop containing nucleoside triphosphate hydrolases"/>
    <property type="match status" value="1"/>
</dbReference>
<evidence type="ECO:0000313" key="7">
    <source>
        <dbReference type="Proteomes" id="UP000014115"/>
    </source>
</evidence>
<reference evidence="6 7" key="1">
    <citation type="journal article" date="2012" name="J. Bacteriol.">
        <title>Genome Sequence of Idiomarina xiamenensis Type Strain 10-D-4.</title>
        <authorList>
            <person name="Lai Q."/>
            <person name="Wang L."/>
            <person name="Wang W."/>
            <person name="Shao Z."/>
        </authorList>
    </citation>
    <scope>NUCLEOTIDE SEQUENCE [LARGE SCALE GENOMIC DNA]</scope>
    <source>
        <strain evidence="6 7">10-D-4</strain>
    </source>
</reference>
<evidence type="ECO:0000256" key="1">
    <source>
        <dbReference type="ARBA" id="ARBA00022448"/>
    </source>
</evidence>
<dbReference type="Pfam" id="PF00005">
    <property type="entry name" value="ABC_tran"/>
    <property type="match status" value="1"/>
</dbReference>
<dbReference type="RefSeq" id="WP_008489572.1">
    <property type="nucleotide sequence ID" value="NZ_AMRG01000014.1"/>
</dbReference>
<dbReference type="PATRIC" id="fig|740709.3.peg.2245"/>
<dbReference type="OrthoDB" id="6224429at2"/>
<dbReference type="InterPro" id="IPR027417">
    <property type="entry name" value="P-loop_NTPase"/>
</dbReference>
<evidence type="ECO:0000313" key="6">
    <source>
        <dbReference type="EMBL" id="EKE80931.1"/>
    </source>
</evidence>
<evidence type="ECO:0000256" key="3">
    <source>
        <dbReference type="ARBA" id="ARBA00022840"/>
    </source>
</evidence>
<sequence length="233" mass="25856">MISVQQLSRVFTTDDVETSALNQINLQVSKGDFIAIMGPSGCGKSTLLNILGLLDKPSSGDYFFQDKRLRFAQQGQVERIRRQHFGYIFQSFNLIDSLTVAENVELPLIYQGVAASERAKRVKQVLAKTSMDHRASHFPKQLSGGQQQRVAVARALVIEPAVIFADEPTGNLDTRNGHDVMNLLAELNEQGSTIVMVTHSESHATYGSRVIELLDGEIVKETRQQPMMELARA</sequence>
<dbReference type="STRING" id="740709.A10D4_11104"/>
<accession>K2JC91</accession>
<dbReference type="PANTHER" id="PTHR42798">
    <property type="entry name" value="LIPOPROTEIN-RELEASING SYSTEM ATP-BINDING PROTEIN LOLD"/>
    <property type="match status" value="1"/>
</dbReference>
<dbReference type="GO" id="GO:0005524">
    <property type="term" value="F:ATP binding"/>
    <property type="evidence" value="ECO:0007669"/>
    <property type="project" value="UniProtKB-KW"/>
</dbReference>
<dbReference type="AlphaFoldDB" id="K2JC91"/>
<evidence type="ECO:0000256" key="2">
    <source>
        <dbReference type="ARBA" id="ARBA00022741"/>
    </source>
</evidence>
<proteinExistence type="inferred from homology"/>
<dbReference type="InterPro" id="IPR003439">
    <property type="entry name" value="ABC_transporter-like_ATP-bd"/>
</dbReference>
<keyword evidence="1" id="KW-0813">Transport</keyword>
<dbReference type="PANTHER" id="PTHR42798:SF6">
    <property type="entry name" value="CELL DIVISION ATP-BINDING PROTEIN FTSE"/>
    <property type="match status" value="1"/>
</dbReference>
<dbReference type="Gene3D" id="3.40.50.300">
    <property type="entry name" value="P-loop containing nucleotide triphosphate hydrolases"/>
    <property type="match status" value="1"/>
</dbReference>
<organism evidence="6 7">
    <name type="scientific">Idiomarina xiamenensis 10-D-4</name>
    <dbReference type="NCBI Taxonomy" id="740709"/>
    <lineage>
        <taxon>Bacteria</taxon>
        <taxon>Pseudomonadati</taxon>
        <taxon>Pseudomonadota</taxon>
        <taxon>Gammaproteobacteria</taxon>
        <taxon>Alteromonadales</taxon>
        <taxon>Idiomarinaceae</taxon>
        <taxon>Idiomarina</taxon>
    </lineage>
</organism>
<dbReference type="SMART" id="SM00382">
    <property type="entry name" value="AAA"/>
    <property type="match status" value="1"/>
</dbReference>
<evidence type="ECO:0000259" key="5">
    <source>
        <dbReference type="PROSITE" id="PS50893"/>
    </source>
</evidence>